<name>A0A923LME4_9FIRM</name>
<accession>A0A923LME4</accession>
<keyword evidence="1 4" id="KW-0479">Metal-binding</keyword>
<feature type="binding site" evidence="4">
    <location>
        <position position="24"/>
    </location>
    <ligand>
        <name>Zn(2+)</name>
        <dbReference type="ChEBI" id="CHEBI:29105"/>
        <label>1</label>
    </ligand>
</feature>
<comment type="caution">
    <text evidence="6">The sequence shown here is derived from an EMBL/GenBank/DDBJ whole genome shotgun (WGS) entry which is preliminary data.</text>
</comment>
<keyword evidence="7" id="KW-1185">Reference proteome</keyword>
<feature type="binding site" evidence="4">
    <location>
        <position position="200"/>
    </location>
    <ligand>
        <name>Zn(2+)</name>
        <dbReference type="ChEBI" id="CHEBI:29105"/>
        <label>2</label>
    </ligand>
</feature>
<feature type="binding site" description="via carbamate group" evidence="4">
    <location>
        <position position="139"/>
    </location>
    <ligand>
        <name>Zn(2+)</name>
        <dbReference type="ChEBI" id="CHEBI:29105"/>
        <label>1</label>
    </ligand>
</feature>
<evidence type="ECO:0000313" key="6">
    <source>
        <dbReference type="EMBL" id="MBC5690564.1"/>
    </source>
</evidence>
<evidence type="ECO:0000256" key="5">
    <source>
        <dbReference type="PROSITE-ProRule" id="PRU00679"/>
    </source>
</evidence>
<dbReference type="SUPFAM" id="SSF51556">
    <property type="entry name" value="Metallo-dependent hydrolases"/>
    <property type="match status" value="1"/>
</dbReference>
<feature type="modified residue" description="N6-carboxylysine" evidence="3 5">
    <location>
        <position position="139"/>
    </location>
</feature>
<evidence type="ECO:0000256" key="1">
    <source>
        <dbReference type="ARBA" id="ARBA00022723"/>
    </source>
</evidence>
<feature type="binding site" evidence="4">
    <location>
        <position position="22"/>
    </location>
    <ligand>
        <name>Zn(2+)</name>
        <dbReference type="ChEBI" id="CHEBI:29105"/>
        <label>1</label>
    </ligand>
</feature>
<feature type="binding site" evidence="4">
    <location>
        <position position="172"/>
    </location>
    <ligand>
        <name>Zn(2+)</name>
        <dbReference type="ChEBI" id="CHEBI:29105"/>
        <label>2</label>
    </ligand>
</feature>
<keyword evidence="2" id="KW-0378">Hydrolase</keyword>
<dbReference type="AlphaFoldDB" id="A0A923LME4"/>
<dbReference type="Pfam" id="PF02126">
    <property type="entry name" value="PTE"/>
    <property type="match status" value="1"/>
</dbReference>
<dbReference type="GO" id="GO:0016787">
    <property type="term" value="F:hydrolase activity"/>
    <property type="evidence" value="ECO:0007669"/>
    <property type="project" value="UniProtKB-KW"/>
</dbReference>
<dbReference type="EMBL" id="JACOPF010000006">
    <property type="protein sequence ID" value="MBC5690564.1"/>
    <property type="molecule type" value="Genomic_DNA"/>
</dbReference>
<reference evidence="6" key="1">
    <citation type="submission" date="2020-08" db="EMBL/GenBank/DDBJ databases">
        <title>Genome public.</title>
        <authorList>
            <person name="Liu C."/>
            <person name="Sun Q."/>
        </authorList>
    </citation>
    <scope>NUCLEOTIDE SEQUENCE</scope>
    <source>
        <strain evidence="6">NSJ-55</strain>
    </source>
</reference>
<organism evidence="6 7">
    <name type="scientific">Mediterraneibacter hominis</name>
    <dbReference type="NCBI Taxonomy" id="2763054"/>
    <lineage>
        <taxon>Bacteria</taxon>
        <taxon>Bacillati</taxon>
        <taxon>Bacillota</taxon>
        <taxon>Clostridia</taxon>
        <taxon>Lachnospirales</taxon>
        <taxon>Lachnospiraceae</taxon>
        <taxon>Mediterraneibacter</taxon>
    </lineage>
</organism>
<evidence type="ECO:0000256" key="4">
    <source>
        <dbReference type="PIRSR" id="PIRSR601559-51"/>
    </source>
</evidence>
<comment type="similarity">
    <text evidence="5">Belongs to the metallo-dependent hydrolases superfamily. Phosphotriesterase family.</text>
</comment>
<evidence type="ECO:0000313" key="7">
    <source>
        <dbReference type="Proteomes" id="UP000652477"/>
    </source>
</evidence>
<dbReference type="Proteomes" id="UP000652477">
    <property type="component" value="Unassembled WGS sequence"/>
</dbReference>
<proteinExistence type="inferred from homology"/>
<feature type="binding site" description="via carbamate group" evidence="4">
    <location>
        <position position="139"/>
    </location>
    <ligand>
        <name>Zn(2+)</name>
        <dbReference type="ChEBI" id="CHEBI:29105"/>
        <label>2</label>
    </ligand>
</feature>
<dbReference type="PANTHER" id="PTHR10819:SF3">
    <property type="entry name" value="PHOSPHOTRIESTERASE-RELATED PROTEIN"/>
    <property type="match status" value="1"/>
</dbReference>
<dbReference type="InterPro" id="IPR001559">
    <property type="entry name" value="Phosphotriesterase"/>
</dbReference>
<dbReference type="PANTHER" id="PTHR10819">
    <property type="entry name" value="PHOSPHOTRIESTERASE-RELATED"/>
    <property type="match status" value="1"/>
</dbReference>
<evidence type="ECO:0000256" key="2">
    <source>
        <dbReference type="ARBA" id="ARBA00022801"/>
    </source>
</evidence>
<gene>
    <name evidence="6" type="ORF">H8S37_16755</name>
</gene>
<dbReference type="Gene3D" id="3.20.20.140">
    <property type="entry name" value="Metal-dependent hydrolases"/>
    <property type="match status" value="1"/>
</dbReference>
<evidence type="ECO:0000256" key="3">
    <source>
        <dbReference type="PIRSR" id="PIRSR601559-50"/>
    </source>
</evidence>
<dbReference type="GO" id="GO:0008270">
    <property type="term" value="F:zinc ion binding"/>
    <property type="evidence" value="ECO:0007669"/>
    <property type="project" value="InterPro"/>
</dbReference>
<feature type="binding site" evidence="4">
    <location>
        <position position="257"/>
    </location>
    <ligand>
        <name>Zn(2+)</name>
        <dbReference type="ChEBI" id="CHEBI:29105"/>
        <label>1</label>
    </ligand>
</feature>
<comment type="cofactor">
    <cofactor evidence="4">
        <name>a divalent metal cation</name>
        <dbReference type="ChEBI" id="CHEBI:60240"/>
    </cofactor>
    <text evidence="4">Binds 2 divalent metal cations per subunit.</text>
</comment>
<protein>
    <submittedName>
        <fullName evidence="6">Phosphotriesterase-related protein</fullName>
    </submittedName>
</protein>
<dbReference type="PROSITE" id="PS51347">
    <property type="entry name" value="PHOSPHOTRIESTERASE_2"/>
    <property type="match status" value="1"/>
</dbReference>
<dbReference type="PIRSF" id="PIRSF016839">
    <property type="entry name" value="PhP"/>
    <property type="match status" value="1"/>
</dbReference>
<dbReference type="RefSeq" id="WP_186877218.1">
    <property type="nucleotide sequence ID" value="NZ_JACOPF010000006.1"/>
</dbReference>
<sequence>MSVVRTVLGDIDSSELGFTMAHEHVFMDVGGHGKPDIEWSLWRWDEQFDMVKKYKENGGSALIDANPMSYDGRDVARLYTVSKQTGVHIVACTGFVKEKPNYENCQALSKMSTDEITDFFVKEINEGIDGTDIKAGWIKGASMYHYITPLQERCMRAGARASMITGAPMHTHTEIGTYCLEQIEIVESEGMDLTRFGVAHVDRNPDYWLHKKICEKGCYIIYDGPGKSKYYPDSIRVDILRRLVEDGYGKQIMLCNDMGKKSHHPQYGGGPGWNWLKDKFLPRLLDEGFSQDTIDDFMIHNPARFYSMRK</sequence>
<dbReference type="InterPro" id="IPR032466">
    <property type="entry name" value="Metal_Hydrolase"/>
</dbReference>